<proteinExistence type="predicted"/>
<feature type="transmembrane region" description="Helical" evidence="1">
    <location>
        <begin position="36"/>
        <end position="56"/>
    </location>
</feature>
<name>A0ABT0MAY4_9BACL</name>
<feature type="transmembrane region" description="Helical" evidence="1">
    <location>
        <begin position="152"/>
        <end position="171"/>
    </location>
</feature>
<dbReference type="Pfam" id="PF07099">
    <property type="entry name" value="DUF1361"/>
    <property type="match status" value="1"/>
</dbReference>
<keyword evidence="1" id="KW-1133">Transmembrane helix</keyword>
<keyword evidence="1" id="KW-0812">Transmembrane</keyword>
<keyword evidence="1" id="KW-0472">Membrane</keyword>
<dbReference type="RefSeq" id="WP_249100369.1">
    <property type="nucleotide sequence ID" value="NZ_JAMAST010000006.1"/>
</dbReference>
<reference evidence="2 3" key="1">
    <citation type="submission" date="2022-05" db="EMBL/GenBank/DDBJ databases">
        <title>Sporolactobacillus sp nov CPB3-1, isolated from tree bark (Mangifera indica L.).</title>
        <authorList>
            <person name="Phuengjayaem S."/>
            <person name="Tanasupawat S."/>
        </authorList>
    </citation>
    <scope>NUCLEOTIDE SEQUENCE [LARGE SCALE GENOMIC DNA]</scope>
    <source>
        <strain evidence="2 3">CPB3-1</strain>
    </source>
</reference>
<evidence type="ECO:0000313" key="3">
    <source>
        <dbReference type="Proteomes" id="UP001203004"/>
    </source>
</evidence>
<evidence type="ECO:0000313" key="2">
    <source>
        <dbReference type="EMBL" id="MCL1631753.1"/>
    </source>
</evidence>
<dbReference type="Proteomes" id="UP001203004">
    <property type="component" value="Unassembled WGS sequence"/>
</dbReference>
<evidence type="ECO:0000256" key="1">
    <source>
        <dbReference type="SAM" id="Phobius"/>
    </source>
</evidence>
<sequence length="227" mass="26871">MFYKKRRRLNPLTYGFLTYLLSSVILYIVTKRTIHIMILWNLILSCVPVVLAALMYHAAKSKDWARVWLLGFLWMIFFPNAPYMITDFIHLQHLSFYTATQHATYTGDLLTWFSLFQVGIGVFIGTSMGMFSLWMIHQRFLIHLNVVIRRTFFFVFFLLSGYGMYIGRFLRLNSWDLFNLSKVTNYLTDHFTAFTLTFTLVAAGYTFLAYWTLFLLLFIPLNIYGKR</sequence>
<dbReference type="InterPro" id="IPR009793">
    <property type="entry name" value="DUF1361"/>
</dbReference>
<comment type="caution">
    <text evidence="2">The sequence shown here is derived from an EMBL/GenBank/DDBJ whole genome shotgun (WGS) entry which is preliminary data.</text>
</comment>
<protein>
    <submittedName>
        <fullName evidence="2">DUF1361 domain-containing protein</fullName>
    </submittedName>
</protein>
<feature type="transmembrane region" description="Helical" evidence="1">
    <location>
        <begin position="68"/>
        <end position="89"/>
    </location>
</feature>
<feature type="transmembrane region" description="Helical" evidence="1">
    <location>
        <begin position="12"/>
        <end position="30"/>
    </location>
</feature>
<feature type="transmembrane region" description="Helical" evidence="1">
    <location>
        <begin position="191"/>
        <end position="219"/>
    </location>
</feature>
<accession>A0ABT0MAY4</accession>
<organism evidence="2 3">
    <name type="scientific">Sporolactobacillus mangiferae</name>
    <dbReference type="NCBI Taxonomy" id="2940498"/>
    <lineage>
        <taxon>Bacteria</taxon>
        <taxon>Bacillati</taxon>
        <taxon>Bacillota</taxon>
        <taxon>Bacilli</taxon>
        <taxon>Bacillales</taxon>
        <taxon>Sporolactobacillaceae</taxon>
        <taxon>Sporolactobacillus</taxon>
    </lineage>
</organism>
<dbReference type="EMBL" id="JAMAST010000006">
    <property type="protein sequence ID" value="MCL1631753.1"/>
    <property type="molecule type" value="Genomic_DNA"/>
</dbReference>
<gene>
    <name evidence="2" type="ORF">M3N64_07295</name>
</gene>
<feature type="transmembrane region" description="Helical" evidence="1">
    <location>
        <begin position="109"/>
        <end position="131"/>
    </location>
</feature>
<keyword evidence="3" id="KW-1185">Reference proteome</keyword>